<gene>
    <name evidence="2" type="ORF">OC842_004271</name>
</gene>
<reference evidence="2" key="1">
    <citation type="journal article" date="2023" name="PhytoFront">
        <title>Draft Genome Resources of Seven Strains of Tilletia horrida, Causal Agent of Kernel Smut of Rice.</title>
        <authorList>
            <person name="Khanal S."/>
            <person name="Antony Babu S."/>
            <person name="Zhou X.G."/>
        </authorList>
    </citation>
    <scope>NUCLEOTIDE SEQUENCE</scope>
    <source>
        <strain evidence="2">TX3</strain>
    </source>
</reference>
<comment type="caution">
    <text evidence="2">The sequence shown here is derived from an EMBL/GenBank/DDBJ whole genome shotgun (WGS) entry which is preliminary data.</text>
</comment>
<dbReference type="Proteomes" id="UP001176521">
    <property type="component" value="Unassembled WGS sequence"/>
</dbReference>
<proteinExistence type="predicted"/>
<keyword evidence="1" id="KW-0732">Signal</keyword>
<keyword evidence="3" id="KW-1185">Reference proteome</keyword>
<accession>A0AAN6GA83</accession>
<feature type="chain" id="PRO_5042956345" evidence="1">
    <location>
        <begin position="22"/>
        <end position="84"/>
    </location>
</feature>
<evidence type="ECO:0000313" key="3">
    <source>
        <dbReference type="Proteomes" id="UP001176521"/>
    </source>
</evidence>
<sequence>MKLNPVLASFVLLALVLGATAAPIANPIADIESEHLEKRTDARPDYIYTQEASELRRAEAERADARPDYIYTQEASERRRAEAE</sequence>
<feature type="signal peptide" evidence="1">
    <location>
        <begin position="1"/>
        <end position="21"/>
    </location>
</feature>
<protein>
    <submittedName>
        <fullName evidence="2">Uncharacterized protein</fullName>
    </submittedName>
</protein>
<dbReference type="AlphaFoldDB" id="A0AAN6GA83"/>
<evidence type="ECO:0000256" key="1">
    <source>
        <dbReference type="SAM" id="SignalP"/>
    </source>
</evidence>
<organism evidence="2 3">
    <name type="scientific">Tilletia horrida</name>
    <dbReference type="NCBI Taxonomy" id="155126"/>
    <lineage>
        <taxon>Eukaryota</taxon>
        <taxon>Fungi</taxon>
        <taxon>Dikarya</taxon>
        <taxon>Basidiomycota</taxon>
        <taxon>Ustilaginomycotina</taxon>
        <taxon>Exobasidiomycetes</taxon>
        <taxon>Tilletiales</taxon>
        <taxon>Tilletiaceae</taxon>
        <taxon>Tilletia</taxon>
    </lineage>
</organism>
<name>A0AAN6GA83_9BASI</name>
<dbReference type="EMBL" id="JAPDMQ010000246">
    <property type="protein sequence ID" value="KAK0529337.1"/>
    <property type="molecule type" value="Genomic_DNA"/>
</dbReference>
<evidence type="ECO:0000313" key="2">
    <source>
        <dbReference type="EMBL" id="KAK0529337.1"/>
    </source>
</evidence>